<dbReference type="RefSeq" id="WP_089213884.1">
    <property type="nucleotide sequence ID" value="NZ_FZOD01000131.1"/>
</dbReference>
<dbReference type="OrthoDB" id="4249552at2"/>
<dbReference type="EMBL" id="FZOD01000131">
    <property type="protein sequence ID" value="SNT64699.1"/>
    <property type="molecule type" value="Genomic_DNA"/>
</dbReference>
<feature type="chain" id="PRO_5039027293" evidence="2">
    <location>
        <begin position="30"/>
        <end position="173"/>
    </location>
</feature>
<evidence type="ECO:0000256" key="2">
    <source>
        <dbReference type="SAM" id="SignalP"/>
    </source>
</evidence>
<gene>
    <name evidence="3" type="ORF">SAMN05216276_11315</name>
</gene>
<proteinExistence type="predicted"/>
<feature type="signal peptide" evidence="2">
    <location>
        <begin position="1"/>
        <end position="29"/>
    </location>
</feature>
<reference evidence="3 4" key="1">
    <citation type="submission" date="2017-06" db="EMBL/GenBank/DDBJ databases">
        <authorList>
            <person name="Kim H.J."/>
            <person name="Triplett B.A."/>
        </authorList>
    </citation>
    <scope>NUCLEOTIDE SEQUENCE [LARGE SCALE GENOMIC DNA]</scope>
    <source>
        <strain evidence="3 4">CGMCC 4.2132</strain>
    </source>
</reference>
<feature type="region of interest" description="Disordered" evidence="1">
    <location>
        <begin position="25"/>
        <end position="46"/>
    </location>
</feature>
<dbReference type="AlphaFoldDB" id="A0A239PE69"/>
<protein>
    <submittedName>
        <fullName evidence="3">Peptidase inhibitor family I36</fullName>
    </submittedName>
</protein>
<organism evidence="3 4">
    <name type="scientific">Streptosporangium subroseum</name>
    <dbReference type="NCBI Taxonomy" id="106412"/>
    <lineage>
        <taxon>Bacteria</taxon>
        <taxon>Bacillati</taxon>
        <taxon>Actinomycetota</taxon>
        <taxon>Actinomycetes</taxon>
        <taxon>Streptosporangiales</taxon>
        <taxon>Streptosporangiaceae</taxon>
        <taxon>Streptosporangium</taxon>
    </lineage>
</organism>
<evidence type="ECO:0000256" key="1">
    <source>
        <dbReference type="SAM" id="MobiDB-lite"/>
    </source>
</evidence>
<dbReference type="Pfam" id="PF03995">
    <property type="entry name" value="Inhibitor_I36"/>
    <property type="match status" value="1"/>
</dbReference>
<keyword evidence="4" id="KW-1185">Reference proteome</keyword>
<keyword evidence="2" id="KW-0732">Signal</keyword>
<evidence type="ECO:0000313" key="4">
    <source>
        <dbReference type="Proteomes" id="UP000198282"/>
    </source>
</evidence>
<evidence type="ECO:0000313" key="3">
    <source>
        <dbReference type="EMBL" id="SNT64699.1"/>
    </source>
</evidence>
<name>A0A239PE69_9ACTN</name>
<accession>A0A239PE69</accession>
<sequence>MRLRSQLTVFGLMAVAAMSPLAGTAAASAPDPQKDAQPAVMAPSKATQLDAPAAAAGPRWVENPALPREFAINPNASLSSVSVAAVCPSGSYCAYYSPNRAGTGIGWSGDETQWSFLMNDQDESSWNNGTTGRGVTLYRNPSYVTALGCLPRGQFWSLHNPKDTGSSHRWAGC</sequence>
<dbReference type="Proteomes" id="UP000198282">
    <property type="component" value="Unassembled WGS sequence"/>
</dbReference>